<feature type="compositionally biased region" description="Acidic residues" evidence="1">
    <location>
        <begin position="304"/>
        <end position="314"/>
    </location>
</feature>
<evidence type="ECO:0000256" key="2">
    <source>
        <dbReference type="SAM" id="SignalP"/>
    </source>
</evidence>
<proteinExistence type="predicted"/>
<sequence>MLKKTLPLLIVLSLAACSQSEAPPAAAPAEAPKAAEPAPAPAEPVKSPLEQAVAGAWRTPENVARDAFRNPAPTLGFFGVEPTEVVLEITPGGGWYTEILAPLLRDGGSYIAAVVDPAKAANERAAEYYGNALKSFQEKLAGNAEVYGKAQVVQFDPANPVFGAPGSVDTVLTFRNVHNWMPSGAAPAYFKGFYDVLREGGTLGIVEHRAAEGTEPDGRSGYVTEAQVIALAEAAGFKLEEKSEINANPKDTRDHANGVWSLPPVLRGGDEDREKFVAIGESDRMTLRFVKPAASDSAPPAGDGDPEGEGGSES</sequence>
<accession>A0A1G6X428</accession>
<dbReference type="STRING" id="265719.SAMN04488509_10628"/>
<keyword evidence="3" id="KW-0489">Methyltransferase</keyword>
<dbReference type="PIRSF" id="PIRSF031679">
    <property type="entry name" value="Mtase_Alr7345_prd"/>
    <property type="match status" value="1"/>
</dbReference>
<dbReference type="EMBL" id="FNAG01000006">
    <property type="protein sequence ID" value="SDD72851.1"/>
    <property type="molecule type" value="Genomic_DNA"/>
</dbReference>
<dbReference type="Gene3D" id="3.40.50.150">
    <property type="entry name" value="Vaccinia Virus protein VP39"/>
    <property type="match status" value="1"/>
</dbReference>
<feature type="region of interest" description="Disordered" evidence="1">
    <location>
        <begin position="25"/>
        <end position="46"/>
    </location>
</feature>
<reference evidence="3 4" key="1">
    <citation type="submission" date="2016-10" db="EMBL/GenBank/DDBJ databases">
        <authorList>
            <person name="de Groot N.N."/>
        </authorList>
    </citation>
    <scope>NUCLEOTIDE SEQUENCE [LARGE SCALE GENOMIC DNA]</scope>
    <source>
        <strain evidence="3 4">DSM 16957</strain>
    </source>
</reference>
<keyword evidence="2" id="KW-0732">Signal</keyword>
<dbReference type="PROSITE" id="PS51257">
    <property type="entry name" value="PROKAR_LIPOPROTEIN"/>
    <property type="match status" value="1"/>
</dbReference>
<feature type="compositionally biased region" description="Low complexity" evidence="1">
    <location>
        <begin position="292"/>
        <end position="303"/>
    </location>
</feature>
<feature type="region of interest" description="Disordered" evidence="1">
    <location>
        <begin position="290"/>
        <end position="314"/>
    </location>
</feature>
<feature type="compositionally biased region" description="Low complexity" evidence="1">
    <location>
        <begin position="25"/>
        <end position="37"/>
    </location>
</feature>
<feature type="signal peptide" evidence="2">
    <location>
        <begin position="1"/>
        <end position="22"/>
    </location>
</feature>
<keyword evidence="4" id="KW-1185">Reference proteome</keyword>
<dbReference type="GO" id="GO:0008168">
    <property type="term" value="F:methyltransferase activity"/>
    <property type="evidence" value="ECO:0007669"/>
    <property type="project" value="UniProtKB-KW"/>
</dbReference>
<dbReference type="InterPro" id="IPR016980">
    <property type="entry name" value="S-AdoMet-dep_MeTrfase_Alr7345"/>
</dbReference>
<organism evidence="3 4">
    <name type="scientific">Aquimonas voraii</name>
    <dbReference type="NCBI Taxonomy" id="265719"/>
    <lineage>
        <taxon>Bacteria</taxon>
        <taxon>Pseudomonadati</taxon>
        <taxon>Pseudomonadota</taxon>
        <taxon>Gammaproteobacteria</taxon>
        <taxon>Lysobacterales</taxon>
        <taxon>Lysobacteraceae</taxon>
        <taxon>Aquimonas</taxon>
    </lineage>
</organism>
<evidence type="ECO:0000313" key="4">
    <source>
        <dbReference type="Proteomes" id="UP000199603"/>
    </source>
</evidence>
<gene>
    <name evidence="3" type="ORF">SAMN04488509_10628</name>
</gene>
<dbReference type="RefSeq" id="WP_091242614.1">
    <property type="nucleotide sequence ID" value="NZ_FNAG01000006.1"/>
</dbReference>
<dbReference type="InterPro" id="IPR029063">
    <property type="entry name" value="SAM-dependent_MTases_sf"/>
</dbReference>
<protein>
    <submittedName>
        <fullName evidence="3">Predicted methyltransferase</fullName>
    </submittedName>
</protein>
<feature type="chain" id="PRO_5011631902" evidence="2">
    <location>
        <begin position="23"/>
        <end position="314"/>
    </location>
</feature>
<dbReference type="GO" id="GO:0032259">
    <property type="term" value="P:methylation"/>
    <property type="evidence" value="ECO:0007669"/>
    <property type="project" value="UniProtKB-KW"/>
</dbReference>
<keyword evidence="3" id="KW-0808">Transferase</keyword>
<dbReference type="Proteomes" id="UP000199603">
    <property type="component" value="Unassembled WGS sequence"/>
</dbReference>
<dbReference type="AlphaFoldDB" id="A0A1G6X428"/>
<dbReference type="OrthoDB" id="9801692at2"/>
<dbReference type="SUPFAM" id="SSF53335">
    <property type="entry name" value="S-adenosyl-L-methionine-dependent methyltransferases"/>
    <property type="match status" value="1"/>
</dbReference>
<evidence type="ECO:0000256" key="1">
    <source>
        <dbReference type="SAM" id="MobiDB-lite"/>
    </source>
</evidence>
<name>A0A1G6X428_9GAMM</name>
<evidence type="ECO:0000313" key="3">
    <source>
        <dbReference type="EMBL" id="SDD72851.1"/>
    </source>
</evidence>